<gene>
    <name evidence="1" type="ORF">KL86APRO_11486</name>
</gene>
<accession>A0A212JQS1</accession>
<sequence length="224" mass="23944">MTPFTTRDGAAPQAEIRTLVIAGWAGRDRAAVMHHVEELAALGVAPPSSVPLYYRASAAALTAAPRVQVLGGESSGEAEAVVLNLGGRLWVGIGSDHTDRRVESYSVAVSKQMCPKPIGAELWSFEAVAGHWDELILRSWATIGGERVLYQEGAVAGLLPPRTLIEGWEREFAPFADGTAMFCGTVAAIGGIRPSTRFEIELEDPVKGRKLSHAYDLDILPVIA</sequence>
<dbReference type="SUPFAM" id="SSF56529">
    <property type="entry name" value="FAH"/>
    <property type="match status" value="1"/>
</dbReference>
<dbReference type="InterPro" id="IPR036663">
    <property type="entry name" value="Fumarylacetoacetase_C_sf"/>
</dbReference>
<name>A0A212JQS1_9PROT</name>
<protein>
    <recommendedName>
        <fullName evidence="2">DUF2848 domain-containing protein</fullName>
    </recommendedName>
</protein>
<dbReference type="EMBL" id="FLUO01000001">
    <property type="protein sequence ID" value="SBW01770.1"/>
    <property type="molecule type" value="Genomic_DNA"/>
</dbReference>
<proteinExistence type="predicted"/>
<reference evidence="1" key="1">
    <citation type="submission" date="2016-04" db="EMBL/GenBank/DDBJ databases">
        <authorList>
            <person name="Evans L.H."/>
            <person name="Alamgir A."/>
            <person name="Owens N."/>
            <person name="Weber N.D."/>
            <person name="Virtaneva K."/>
            <person name="Barbian K."/>
            <person name="Babar A."/>
            <person name="Rosenke K."/>
        </authorList>
    </citation>
    <scope>NUCLEOTIDE SEQUENCE</scope>
    <source>
        <strain evidence="1">86</strain>
    </source>
</reference>
<dbReference type="Pfam" id="PF11010">
    <property type="entry name" value="DUF2848"/>
    <property type="match status" value="1"/>
</dbReference>
<evidence type="ECO:0000313" key="1">
    <source>
        <dbReference type="EMBL" id="SBW01770.1"/>
    </source>
</evidence>
<evidence type="ECO:0008006" key="2">
    <source>
        <dbReference type="Google" id="ProtNLM"/>
    </source>
</evidence>
<dbReference type="GO" id="GO:0003824">
    <property type="term" value="F:catalytic activity"/>
    <property type="evidence" value="ECO:0007669"/>
    <property type="project" value="InterPro"/>
</dbReference>
<organism evidence="1">
    <name type="scientific">uncultured Alphaproteobacteria bacterium</name>
    <dbReference type="NCBI Taxonomy" id="91750"/>
    <lineage>
        <taxon>Bacteria</taxon>
        <taxon>Pseudomonadati</taxon>
        <taxon>Pseudomonadota</taxon>
        <taxon>Alphaproteobacteria</taxon>
        <taxon>environmental samples</taxon>
    </lineage>
</organism>
<dbReference type="InterPro" id="IPR021269">
    <property type="entry name" value="DUF2848"/>
</dbReference>
<dbReference type="AlphaFoldDB" id="A0A212JQS1"/>